<evidence type="ECO:0000256" key="9">
    <source>
        <dbReference type="ARBA" id="ARBA00023167"/>
    </source>
</evidence>
<protein>
    <recommendedName>
        <fullName evidence="12">Methylenetetrahydrofolate reductase</fullName>
        <ecNumber evidence="12">1.5.1.54</ecNumber>
    </recommendedName>
</protein>
<dbReference type="GO" id="GO:0005829">
    <property type="term" value="C:cytosol"/>
    <property type="evidence" value="ECO:0007669"/>
    <property type="project" value="InterPro"/>
</dbReference>
<evidence type="ECO:0000256" key="3">
    <source>
        <dbReference type="ARBA" id="ARBA00006743"/>
    </source>
</evidence>
<evidence type="ECO:0000256" key="6">
    <source>
        <dbReference type="ARBA" id="ARBA00022827"/>
    </source>
</evidence>
<keyword evidence="6 12" id="KW-0274">FAD</keyword>
<comment type="pathway">
    <text evidence="2 12">One-carbon metabolism; tetrahydrofolate interconversion.</text>
</comment>
<dbReference type="PANTHER" id="PTHR45754">
    <property type="entry name" value="METHYLENETETRAHYDROFOLATE REDUCTASE"/>
    <property type="match status" value="1"/>
</dbReference>
<sequence length="313" mass="35287">MRISEILAQGGKAFPSLEIVPPLKGMTKNELLDSIRPFMEFSPKYINVTCHRDEYEFREKPDGTFTRHLIRKRVSEVAVCGAIMSEFDIETVPHIICGGATADEIESGLHDLRFMGISNVMALRGDSIAGEKRFSPVPGGYSHAGELVSAIRRFEKENSPHPGETFFSIGVGGYPEKHFEAPNMETDIRNLKEKVEAGTDYIITQMFFDNRVYYDFVSRCREAGITVPIIPGLKPLSTARQVDTIPEAFSLDIPVELTDAMKKAGDDKEKAYRTGTEWCIMQCRDLLRHGVPAIHFYTMGRPRNITEILRECF</sequence>
<reference evidence="13" key="2">
    <citation type="journal article" date="2021" name="PeerJ">
        <title>Extensive microbial diversity within the chicken gut microbiome revealed by metagenomics and culture.</title>
        <authorList>
            <person name="Gilroy R."/>
            <person name="Ravi A."/>
            <person name="Getino M."/>
            <person name="Pursley I."/>
            <person name="Horton D.L."/>
            <person name="Alikhan N.F."/>
            <person name="Baker D."/>
            <person name="Gharbi K."/>
            <person name="Hall N."/>
            <person name="Watson M."/>
            <person name="Adriaenssens E.M."/>
            <person name="Foster-Nyarko E."/>
            <person name="Jarju S."/>
            <person name="Secka A."/>
            <person name="Antonio M."/>
            <person name="Oren A."/>
            <person name="Chaudhuri R.R."/>
            <person name="La Ragione R."/>
            <person name="Hildebrand F."/>
            <person name="Pallen M.J."/>
        </authorList>
    </citation>
    <scope>NUCLEOTIDE SEQUENCE</scope>
    <source>
        <strain evidence="13">B2-16538</strain>
    </source>
</reference>
<evidence type="ECO:0000256" key="8">
    <source>
        <dbReference type="ARBA" id="ARBA00023027"/>
    </source>
</evidence>
<evidence type="ECO:0000256" key="11">
    <source>
        <dbReference type="ARBA" id="ARBA00048628"/>
    </source>
</evidence>
<dbReference type="InterPro" id="IPR003171">
    <property type="entry name" value="Mehydrof_redctse-like"/>
</dbReference>
<dbReference type="Pfam" id="PF02219">
    <property type="entry name" value="MTHFR"/>
    <property type="match status" value="1"/>
</dbReference>
<dbReference type="GO" id="GO:0071949">
    <property type="term" value="F:FAD binding"/>
    <property type="evidence" value="ECO:0007669"/>
    <property type="project" value="TreeGrafter"/>
</dbReference>
<dbReference type="InterPro" id="IPR004620">
    <property type="entry name" value="MTHF_reductase_bac"/>
</dbReference>
<dbReference type="InterPro" id="IPR029041">
    <property type="entry name" value="FAD-linked_oxidoreductase-like"/>
</dbReference>
<evidence type="ECO:0000256" key="2">
    <source>
        <dbReference type="ARBA" id="ARBA00004777"/>
    </source>
</evidence>
<dbReference type="AlphaFoldDB" id="A0A9D9J411"/>
<evidence type="ECO:0000313" key="13">
    <source>
        <dbReference type="EMBL" id="MBO8486039.1"/>
    </source>
</evidence>
<organism evidence="13 14">
    <name type="scientific">Candidatus Cryptobacteroides excrementavium</name>
    <dbReference type="NCBI Taxonomy" id="2840759"/>
    <lineage>
        <taxon>Bacteria</taxon>
        <taxon>Pseudomonadati</taxon>
        <taxon>Bacteroidota</taxon>
        <taxon>Bacteroidia</taxon>
        <taxon>Bacteroidales</taxon>
        <taxon>Candidatus Cryptobacteroides</taxon>
    </lineage>
</organism>
<dbReference type="EMBL" id="JADILX010000093">
    <property type="protein sequence ID" value="MBO8486039.1"/>
    <property type="molecule type" value="Genomic_DNA"/>
</dbReference>
<keyword evidence="8" id="KW-0520">NAD</keyword>
<accession>A0A9D9J411</accession>
<evidence type="ECO:0000256" key="7">
    <source>
        <dbReference type="ARBA" id="ARBA00023002"/>
    </source>
</evidence>
<dbReference type="SUPFAM" id="SSF51730">
    <property type="entry name" value="FAD-linked oxidoreductase"/>
    <property type="match status" value="1"/>
</dbReference>
<comment type="similarity">
    <text evidence="3 12">Belongs to the methylenetetrahydrofolate reductase family.</text>
</comment>
<evidence type="ECO:0000256" key="4">
    <source>
        <dbReference type="ARBA" id="ARBA00022605"/>
    </source>
</evidence>
<dbReference type="PANTHER" id="PTHR45754:SF3">
    <property type="entry name" value="METHYLENETETRAHYDROFOLATE REDUCTASE (NADPH)"/>
    <property type="match status" value="1"/>
</dbReference>
<reference evidence="13" key="1">
    <citation type="submission" date="2020-10" db="EMBL/GenBank/DDBJ databases">
        <authorList>
            <person name="Gilroy R."/>
        </authorList>
    </citation>
    <scope>NUCLEOTIDE SEQUENCE</scope>
    <source>
        <strain evidence="13">B2-16538</strain>
    </source>
</reference>
<keyword evidence="7 12" id="KW-0560">Oxidoreductase</keyword>
<comment type="caution">
    <text evidence="13">The sequence shown here is derived from an EMBL/GenBank/DDBJ whole genome shotgun (WGS) entry which is preliminary data.</text>
</comment>
<comment type="pathway">
    <text evidence="10">Amino-acid biosynthesis; L-methionine biosynthesis via de novo pathway.</text>
</comment>
<dbReference type="Proteomes" id="UP000823750">
    <property type="component" value="Unassembled WGS sequence"/>
</dbReference>
<keyword evidence="9" id="KW-0486">Methionine biosynthesis</keyword>
<dbReference type="GO" id="GO:0106312">
    <property type="term" value="F:methylenetetrahydrofolate reductase (NADH) activity"/>
    <property type="evidence" value="ECO:0007669"/>
    <property type="project" value="UniProtKB-EC"/>
</dbReference>
<evidence type="ECO:0000256" key="10">
    <source>
        <dbReference type="ARBA" id="ARBA00034478"/>
    </source>
</evidence>
<dbReference type="NCBIfam" id="TIGR00676">
    <property type="entry name" value="fadh2"/>
    <property type="match status" value="1"/>
</dbReference>
<evidence type="ECO:0000313" key="14">
    <source>
        <dbReference type="Proteomes" id="UP000823750"/>
    </source>
</evidence>
<keyword evidence="4" id="KW-0028">Amino-acid biosynthesis</keyword>
<comment type="cofactor">
    <cofactor evidence="1 12">
        <name>FAD</name>
        <dbReference type="ChEBI" id="CHEBI:57692"/>
    </cofactor>
</comment>
<evidence type="ECO:0000256" key="12">
    <source>
        <dbReference type="RuleBase" id="RU003862"/>
    </source>
</evidence>
<proteinExistence type="inferred from homology"/>
<dbReference type="CDD" id="cd00537">
    <property type="entry name" value="MTHFR"/>
    <property type="match status" value="1"/>
</dbReference>
<evidence type="ECO:0000256" key="5">
    <source>
        <dbReference type="ARBA" id="ARBA00022630"/>
    </source>
</evidence>
<evidence type="ECO:0000256" key="1">
    <source>
        <dbReference type="ARBA" id="ARBA00001974"/>
    </source>
</evidence>
<dbReference type="Gene3D" id="3.20.20.220">
    <property type="match status" value="1"/>
</dbReference>
<dbReference type="EC" id="1.5.1.54" evidence="12"/>
<comment type="catalytic activity">
    <reaction evidence="11">
        <text>(6S)-5-methyl-5,6,7,8-tetrahydrofolate + NAD(+) = (6R)-5,10-methylene-5,6,7,8-tetrahydrofolate + NADH + H(+)</text>
        <dbReference type="Rhea" id="RHEA:19821"/>
        <dbReference type="ChEBI" id="CHEBI:15378"/>
        <dbReference type="ChEBI" id="CHEBI:15636"/>
        <dbReference type="ChEBI" id="CHEBI:18608"/>
        <dbReference type="ChEBI" id="CHEBI:57540"/>
        <dbReference type="ChEBI" id="CHEBI:57945"/>
        <dbReference type="EC" id="1.5.1.54"/>
    </reaction>
    <physiologicalReaction direction="right-to-left" evidence="11">
        <dbReference type="Rhea" id="RHEA:19823"/>
    </physiologicalReaction>
</comment>
<name>A0A9D9J411_9BACT</name>
<dbReference type="GO" id="GO:0035999">
    <property type="term" value="P:tetrahydrofolate interconversion"/>
    <property type="evidence" value="ECO:0007669"/>
    <property type="project" value="TreeGrafter"/>
</dbReference>
<gene>
    <name evidence="13" type="primary">metF</name>
    <name evidence="13" type="ORF">IAB78_06405</name>
</gene>
<keyword evidence="5 12" id="KW-0285">Flavoprotein</keyword>
<dbReference type="GO" id="GO:0009086">
    <property type="term" value="P:methionine biosynthetic process"/>
    <property type="evidence" value="ECO:0007669"/>
    <property type="project" value="UniProtKB-KW"/>
</dbReference>